<evidence type="ECO:0000313" key="3">
    <source>
        <dbReference type="Proteomes" id="UP000295195"/>
    </source>
</evidence>
<organism evidence="2 3">
    <name type="scientific">Lactobacillus crispatus</name>
    <dbReference type="NCBI Taxonomy" id="47770"/>
    <lineage>
        <taxon>Bacteria</taxon>
        <taxon>Bacillati</taxon>
        <taxon>Bacillota</taxon>
        <taxon>Bacilli</taxon>
        <taxon>Lactobacillales</taxon>
        <taxon>Lactobacillaceae</taxon>
        <taxon>Lactobacillus</taxon>
    </lineage>
</organism>
<gene>
    <name evidence="2" type="ORF">CEE75_13610</name>
</gene>
<feature type="non-terminal residue" evidence="2">
    <location>
        <position position="1"/>
    </location>
</feature>
<reference evidence="2 3" key="1">
    <citation type="submission" date="2017-06" db="EMBL/GenBank/DDBJ databases">
        <authorList>
            <person name="Swanenburg J."/>
            <person name="Kort R."/>
        </authorList>
    </citation>
    <scope>NUCLEOTIDE SEQUENCE [LARGE SCALE GENOMIC DNA]</scope>
    <source>
        <strain evidence="2 3">RL05</strain>
    </source>
</reference>
<proteinExistence type="predicted"/>
<dbReference type="Proteomes" id="UP000295195">
    <property type="component" value="Unassembled WGS sequence"/>
</dbReference>
<evidence type="ECO:0000313" key="2">
    <source>
        <dbReference type="EMBL" id="TDN27965.1"/>
    </source>
</evidence>
<name>A0A4R6CPU0_9LACO</name>
<dbReference type="EMBL" id="NKLP01000334">
    <property type="protein sequence ID" value="TDN27965.1"/>
    <property type="molecule type" value="Genomic_DNA"/>
</dbReference>
<accession>A0A4R6CPU0</accession>
<protein>
    <submittedName>
        <fullName evidence="2">Uncharacterized protein</fullName>
    </submittedName>
</protein>
<sequence>FEGRAAHRKSDLSDLRPNERTQPALPVAVHLRMTDYIEPGRISPTASYTNSPPHPEEAQSAVSKDEATDSVIPGLMVRDARAALLTMRGFDAVGLARNPPPSSDVRWRFQS</sequence>
<feature type="region of interest" description="Disordered" evidence="1">
    <location>
        <begin position="1"/>
        <end position="27"/>
    </location>
</feature>
<comment type="caution">
    <text evidence="2">The sequence shown here is derived from an EMBL/GenBank/DDBJ whole genome shotgun (WGS) entry which is preliminary data.</text>
</comment>
<dbReference type="AlphaFoldDB" id="A0A4R6CPU0"/>
<feature type="compositionally biased region" description="Basic and acidic residues" evidence="1">
    <location>
        <begin position="1"/>
        <end position="19"/>
    </location>
</feature>
<evidence type="ECO:0000256" key="1">
    <source>
        <dbReference type="SAM" id="MobiDB-lite"/>
    </source>
</evidence>
<feature type="region of interest" description="Disordered" evidence="1">
    <location>
        <begin position="40"/>
        <end position="69"/>
    </location>
</feature>